<reference evidence="2" key="1">
    <citation type="submission" date="2018-06" db="EMBL/GenBank/DDBJ databases">
        <authorList>
            <person name="Zhirakovskaya E."/>
        </authorList>
    </citation>
    <scope>NUCLEOTIDE SEQUENCE</scope>
</reference>
<dbReference type="Gene3D" id="3.40.50.2000">
    <property type="entry name" value="Glycogen Phosphorylase B"/>
    <property type="match status" value="2"/>
</dbReference>
<sequence length="458" mass="53574">MKKYPKVLIIGEPFDKVSGYGITISNLFHGWPKDKIAVASKSNLRENADFSVCELYYQLGYNNKLHPFPFNILLNKVECGQVSISGKRTGMGKEPPRRAKKRFRKMYVIINALLSFFGIHPFFYKLKLTKDFKDWLNNYGPDIIYSHLMTLEMIRFVDKVQKYTQKPLAIHIADEWTKFIYNSSLFYPYWQKVIDKELRSLFDRSTVLMSICRAMSDEYKGRYKKDFLPFHNPIIIDNWLPYSKKSWEIKDTFKILYAGRLGLGNRKTILDIAAIIEKLNKDNYNIIFDIFTRDIDSTNLELFKGFKNTCLKYNQAHYEMPRVLPKYDLLILPLDFDKKELQYSRLSMPTKMSEYMISGTPVLVYADKNSALAKFALQEQCAYTVTENNHYILHDAIVELYGNQYLRGKLGARAKEVAINNNDAEVVREDFRRAMVSGHTLYAKNNKYKSGRTIRLVS</sequence>
<accession>A0A3B0ULW6</accession>
<keyword evidence="1" id="KW-0812">Transmembrane</keyword>
<evidence type="ECO:0000256" key="1">
    <source>
        <dbReference type="SAM" id="Phobius"/>
    </source>
</evidence>
<protein>
    <submittedName>
        <fullName evidence="2">Uncharacterized protein</fullName>
    </submittedName>
</protein>
<keyword evidence="1" id="KW-1133">Transmembrane helix</keyword>
<organism evidence="2">
    <name type="scientific">hydrothermal vent metagenome</name>
    <dbReference type="NCBI Taxonomy" id="652676"/>
    <lineage>
        <taxon>unclassified sequences</taxon>
        <taxon>metagenomes</taxon>
        <taxon>ecological metagenomes</taxon>
    </lineage>
</organism>
<dbReference type="EMBL" id="UOEP01000139">
    <property type="protein sequence ID" value="VAW21234.1"/>
    <property type="molecule type" value="Genomic_DNA"/>
</dbReference>
<feature type="transmembrane region" description="Helical" evidence="1">
    <location>
        <begin position="106"/>
        <end position="124"/>
    </location>
</feature>
<keyword evidence="1" id="KW-0472">Membrane</keyword>
<dbReference type="SUPFAM" id="SSF53756">
    <property type="entry name" value="UDP-Glycosyltransferase/glycogen phosphorylase"/>
    <property type="match status" value="1"/>
</dbReference>
<evidence type="ECO:0000313" key="2">
    <source>
        <dbReference type="EMBL" id="VAW21234.1"/>
    </source>
</evidence>
<dbReference type="AlphaFoldDB" id="A0A3B0ULW6"/>
<proteinExistence type="predicted"/>
<name>A0A3B0ULW6_9ZZZZ</name>
<gene>
    <name evidence="2" type="ORF">MNBD_BACTEROID01-1648</name>
</gene>